<proteinExistence type="predicted"/>
<dbReference type="InterPro" id="IPR006059">
    <property type="entry name" value="SBP"/>
</dbReference>
<dbReference type="AlphaFoldDB" id="A0A0G1XD61"/>
<dbReference type="Proteomes" id="UP000034846">
    <property type="component" value="Unassembled WGS sequence"/>
</dbReference>
<organism evidence="2 3">
    <name type="scientific">Candidatus Uhrbacteria bacterium GW2011_GWD2_52_7</name>
    <dbReference type="NCBI Taxonomy" id="1618989"/>
    <lineage>
        <taxon>Bacteria</taxon>
        <taxon>Candidatus Uhriibacteriota</taxon>
    </lineage>
</organism>
<keyword evidence="1" id="KW-0732">Signal</keyword>
<evidence type="ECO:0000256" key="1">
    <source>
        <dbReference type="SAM" id="SignalP"/>
    </source>
</evidence>
<evidence type="ECO:0000313" key="3">
    <source>
        <dbReference type="Proteomes" id="UP000034846"/>
    </source>
</evidence>
<protein>
    <submittedName>
        <fullName evidence="2">Extracellular solute-binding protein family 1</fullName>
    </submittedName>
</protein>
<comment type="caution">
    <text evidence="2">The sequence shown here is derived from an EMBL/GenBank/DDBJ whole genome shotgun (WGS) entry which is preliminary data.</text>
</comment>
<feature type="signal peptide" evidence="1">
    <location>
        <begin position="1"/>
        <end position="20"/>
    </location>
</feature>
<evidence type="ECO:0000313" key="2">
    <source>
        <dbReference type="EMBL" id="KKW28815.1"/>
    </source>
</evidence>
<dbReference type="SUPFAM" id="SSF53850">
    <property type="entry name" value="Periplasmic binding protein-like II"/>
    <property type="match status" value="1"/>
</dbReference>
<gene>
    <name evidence="2" type="ORF">UY72_C0061G0010</name>
</gene>
<name>A0A0G1XD61_9BACT</name>
<dbReference type="PANTHER" id="PTHR43649">
    <property type="entry name" value="ARABINOSE-BINDING PROTEIN-RELATED"/>
    <property type="match status" value="1"/>
</dbReference>
<dbReference type="Pfam" id="PF13416">
    <property type="entry name" value="SBP_bac_8"/>
    <property type="match status" value="1"/>
</dbReference>
<dbReference type="Gene3D" id="3.40.190.10">
    <property type="entry name" value="Periplasmic binding protein-like II"/>
    <property type="match status" value="1"/>
</dbReference>
<feature type="chain" id="PRO_5002540814" evidence="1">
    <location>
        <begin position="21"/>
        <end position="464"/>
    </location>
</feature>
<dbReference type="PANTHER" id="PTHR43649:SF12">
    <property type="entry name" value="DIACETYLCHITOBIOSE BINDING PROTEIN DASA"/>
    <property type="match status" value="1"/>
</dbReference>
<dbReference type="EMBL" id="LCRD01000061">
    <property type="protein sequence ID" value="KKW28815.1"/>
    <property type="molecule type" value="Genomic_DNA"/>
</dbReference>
<dbReference type="PROSITE" id="PS51257">
    <property type="entry name" value="PROKAR_LIPOPROTEIN"/>
    <property type="match status" value="1"/>
</dbReference>
<accession>A0A0G1XD61</accession>
<reference evidence="2 3" key="1">
    <citation type="journal article" date="2015" name="Nature">
        <title>rRNA introns, odd ribosomes, and small enigmatic genomes across a large radiation of phyla.</title>
        <authorList>
            <person name="Brown C.T."/>
            <person name="Hug L.A."/>
            <person name="Thomas B.C."/>
            <person name="Sharon I."/>
            <person name="Castelle C.J."/>
            <person name="Singh A."/>
            <person name="Wilkins M.J."/>
            <person name="Williams K.H."/>
            <person name="Banfield J.F."/>
        </authorList>
    </citation>
    <scope>NUCLEOTIDE SEQUENCE [LARGE SCALE GENOMIC DNA]</scope>
</reference>
<sequence length="464" mass="51428">MRLNRLFSSLILMSVMVTMGAGCSNNSSGASASKAVELSIWRVFDEDNSFDDIISTYRILHPNVKIDYKKLRYDEYKEEVIRAIAAGEGPDILSVHNTWMGEFKDLLEPMPATISASYQETRGTLRKETVMVAREEDTMSMKTFKSNFVPPVIEDAILPYQPDPKIDPVDKIYGLPLAVDTLALFSNQDLLNAAGIAEPPATWDVFQDAVTAMTTIDANGNISQSATALGTSSNVQRAPDILSVLMLQNGTEMVDDRGRVAFHSIPAGTEQDVYPSLDAVRFYTDFANPTKKVYTWNDEFPNSFEAFVNGETAMYFGYSYDIPLIRTAAPKLNFTISALPQISGGQEVNYANYWIEGVSKSSENIDYAWNFLLYASDAENVTSYLEEANRPTALRSLITTQLNDEDLGTFANQLLTAKTWYRGNDVDAAETAMEDLIDQMLLGPEKPEDVISDAASIVAQTYSD</sequence>
<dbReference type="InterPro" id="IPR050490">
    <property type="entry name" value="Bact_solute-bd_prot1"/>
</dbReference>